<dbReference type="EMBL" id="JJMP01000002">
    <property type="protein sequence ID" value="RYC52559.1"/>
    <property type="molecule type" value="Genomic_DNA"/>
</dbReference>
<keyword evidence="1" id="KW-0732">Signal</keyword>
<protein>
    <submittedName>
        <fullName evidence="2">Uncharacterized protein</fullName>
    </submittedName>
</protein>
<dbReference type="Proteomes" id="UP000290261">
    <property type="component" value="Unassembled WGS sequence"/>
</dbReference>
<keyword evidence="3" id="KW-1185">Reference proteome</keyword>
<dbReference type="AlphaFoldDB" id="A0A444VPC1"/>
<name>A0A444VPC1_9FLAO</name>
<evidence type="ECO:0000313" key="2">
    <source>
        <dbReference type="EMBL" id="RYC52559.1"/>
    </source>
</evidence>
<feature type="signal peptide" evidence="1">
    <location>
        <begin position="1"/>
        <end position="26"/>
    </location>
</feature>
<proteinExistence type="predicted"/>
<accession>A0A444VPC1</accession>
<organism evidence="2 3">
    <name type="scientific">Flagellimonas olearia</name>
    <dbReference type="NCBI Taxonomy" id="552546"/>
    <lineage>
        <taxon>Bacteria</taxon>
        <taxon>Pseudomonadati</taxon>
        <taxon>Bacteroidota</taxon>
        <taxon>Flavobacteriia</taxon>
        <taxon>Flavobacteriales</taxon>
        <taxon>Flavobacteriaceae</taxon>
        <taxon>Flagellimonas</taxon>
    </lineage>
</organism>
<sequence>MKTCYTNKARIFSFVLFALMVSFANAQGNIHSPGEGGMFTQDRLALMKGTGAEDADMGNNPWMMDLYNDMRTKMGRLGEDVNLTLEDIDGTIYLDESFKIGGLYQNGVAFKRMYMRFDAYNDEVELRESPDSDVTRSMVKNEEYSCSINGDEFMYMQYTDDKGATVKGYLSPLVKGGEYVLYEKRVKVFKEGKPAKTSLERGFPHRFLDKVEYYVSVNGGTPEYMKAKKSEVLDMFSDEDQKKVKQFMKDKHINLGDNMGLANLFAYANTL</sequence>
<feature type="chain" id="PRO_5019226855" evidence="1">
    <location>
        <begin position="27"/>
        <end position="271"/>
    </location>
</feature>
<gene>
    <name evidence="2" type="ORF">DN53_07470</name>
</gene>
<evidence type="ECO:0000256" key="1">
    <source>
        <dbReference type="SAM" id="SignalP"/>
    </source>
</evidence>
<comment type="caution">
    <text evidence="2">The sequence shown here is derived from an EMBL/GenBank/DDBJ whole genome shotgun (WGS) entry which is preliminary data.</text>
</comment>
<reference evidence="2 3" key="1">
    <citation type="submission" date="2014-04" db="EMBL/GenBank/DDBJ databases">
        <title>Whole genome of Muricauda olearia.</title>
        <authorList>
            <person name="Zhang X.-H."/>
            <person name="Tang K."/>
        </authorList>
    </citation>
    <scope>NUCLEOTIDE SEQUENCE [LARGE SCALE GENOMIC DNA]</scope>
    <source>
        <strain evidence="2 3">Th120</strain>
    </source>
</reference>
<evidence type="ECO:0000313" key="3">
    <source>
        <dbReference type="Proteomes" id="UP000290261"/>
    </source>
</evidence>